<dbReference type="InterPro" id="IPR020472">
    <property type="entry name" value="WD40_PAC1"/>
</dbReference>
<dbReference type="PRINTS" id="PR00320">
    <property type="entry name" value="GPROTEINBRPT"/>
</dbReference>
<comment type="similarity">
    <text evidence="1">Belongs to the WD repeat LST8 family.</text>
</comment>
<dbReference type="InterPro" id="IPR019775">
    <property type="entry name" value="WD40_repeat_CS"/>
</dbReference>
<dbReference type="PROSITE" id="PS00678">
    <property type="entry name" value="WD_REPEATS_1"/>
    <property type="match status" value="3"/>
</dbReference>
<feature type="repeat" description="WD" evidence="5">
    <location>
        <begin position="342"/>
        <end position="383"/>
    </location>
</feature>
<feature type="compositionally biased region" description="Low complexity" evidence="6">
    <location>
        <begin position="292"/>
        <end position="313"/>
    </location>
</feature>
<dbReference type="InterPro" id="IPR015943">
    <property type="entry name" value="WD40/YVTN_repeat-like_dom_sf"/>
</dbReference>
<dbReference type="PANTHER" id="PTHR19842">
    <property type="entry name" value="G BETA-LIKE PROTEIN GBL"/>
    <property type="match status" value="1"/>
</dbReference>
<dbReference type="GO" id="GO:0031932">
    <property type="term" value="C:TORC2 complex"/>
    <property type="evidence" value="ECO:0007669"/>
    <property type="project" value="InterPro"/>
</dbReference>
<feature type="repeat" description="WD" evidence="5">
    <location>
        <begin position="123"/>
        <end position="164"/>
    </location>
</feature>
<sequence length="401" mass="42410">MPTRDQRVVLPATAHLPPQANRVGHSAAAPPAAPSSQAQQQAAADALSVILVTGSYDGTIRYWEAWSGICSRTIQTQDHQPNRLAISPDKRFLAAAGVNTVKLYDVAQSAAASSTNVAPLVTLQGHTANVTSLAWQNEAKWLVSGSEDGTVKIWDVRTSSPQRNYAHLASVNDLALHSNQGELISCDQNGAIKVWDLGGDRCSHELLPEEDVPMRSVSIASDGSALVGGNHKGVVYVWTIQPGLAFTDLQPKTRFQAHSRYLIRVLISPDTKQLATCSADTTIKIWTPILPSPSSSSSSPNPSSPSPAAAAAADPGGGGTTYPRAGGGGIADGTGYQLDKVLQGHQRWVWDMAYSADSAYLVSASSDHTARLWELSSGTTVRQYSAHHKACVCVALNDSSA</sequence>
<keyword evidence="4" id="KW-0677">Repeat</keyword>
<accession>A0A9P6W3G7</accession>
<proteinExistence type="inferred from homology"/>
<evidence type="ECO:0000313" key="7">
    <source>
        <dbReference type="EMBL" id="KAG0661156.1"/>
    </source>
</evidence>
<evidence type="ECO:0000256" key="2">
    <source>
        <dbReference type="ARBA" id="ARBA00018867"/>
    </source>
</evidence>
<dbReference type="PANTHER" id="PTHR19842:SF0">
    <property type="entry name" value="TARGET OF RAPAMYCIN COMPLEX SUBUNIT LST8"/>
    <property type="match status" value="1"/>
</dbReference>
<feature type="compositionally biased region" description="Low complexity" evidence="6">
    <location>
        <begin position="26"/>
        <end position="37"/>
    </location>
</feature>
<name>A0A9P6W3G7_RHOMI</name>
<evidence type="ECO:0000256" key="4">
    <source>
        <dbReference type="ARBA" id="ARBA00022737"/>
    </source>
</evidence>
<dbReference type="Proteomes" id="UP000777482">
    <property type="component" value="Unassembled WGS sequence"/>
</dbReference>
<evidence type="ECO:0000256" key="3">
    <source>
        <dbReference type="ARBA" id="ARBA00022574"/>
    </source>
</evidence>
<protein>
    <recommendedName>
        <fullName evidence="2">Target of rapamycin complex subunit LST8</fullName>
    </recommendedName>
</protein>
<feature type="repeat" description="WD" evidence="5">
    <location>
        <begin position="255"/>
        <end position="286"/>
    </location>
</feature>
<dbReference type="GO" id="GO:0031931">
    <property type="term" value="C:TORC1 complex"/>
    <property type="evidence" value="ECO:0007669"/>
    <property type="project" value="InterPro"/>
</dbReference>
<evidence type="ECO:0000256" key="5">
    <source>
        <dbReference type="PROSITE-ProRule" id="PRU00221"/>
    </source>
</evidence>
<evidence type="ECO:0000313" key="8">
    <source>
        <dbReference type="Proteomes" id="UP000777482"/>
    </source>
</evidence>
<keyword evidence="3 5" id="KW-0853">WD repeat</keyword>
<gene>
    <name evidence="7" type="primary">LST8</name>
    <name evidence="7" type="ORF">C6P46_004110</name>
</gene>
<dbReference type="CDD" id="cd00200">
    <property type="entry name" value="WD40"/>
    <property type="match status" value="1"/>
</dbReference>
<dbReference type="SMART" id="SM00320">
    <property type="entry name" value="WD40"/>
    <property type="match status" value="7"/>
</dbReference>
<dbReference type="PROSITE" id="PS50082">
    <property type="entry name" value="WD_REPEATS_2"/>
    <property type="match status" value="5"/>
</dbReference>
<dbReference type="InterPro" id="IPR011047">
    <property type="entry name" value="Quinoprotein_ADH-like_sf"/>
</dbReference>
<dbReference type="GO" id="GO:0031929">
    <property type="term" value="P:TOR signaling"/>
    <property type="evidence" value="ECO:0007669"/>
    <property type="project" value="InterPro"/>
</dbReference>
<feature type="repeat" description="WD" evidence="5">
    <location>
        <begin position="51"/>
        <end position="64"/>
    </location>
</feature>
<feature type="region of interest" description="Disordered" evidence="6">
    <location>
        <begin position="16"/>
        <end position="37"/>
    </location>
</feature>
<evidence type="ECO:0000256" key="1">
    <source>
        <dbReference type="ARBA" id="ARBA00009890"/>
    </source>
</evidence>
<feature type="repeat" description="WD" evidence="5">
    <location>
        <begin position="164"/>
        <end position="205"/>
    </location>
</feature>
<dbReference type="InterPro" id="IPR001680">
    <property type="entry name" value="WD40_rpt"/>
</dbReference>
<comment type="caution">
    <text evidence="7">The sequence shown here is derived from an EMBL/GenBank/DDBJ whole genome shotgun (WGS) entry which is preliminary data.</text>
</comment>
<dbReference type="PROSITE" id="PS50294">
    <property type="entry name" value="WD_REPEATS_REGION"/>
    <property type="match status" value="4"/>
</dbReference>
<evidence type="ECO:0000256" key="6">
    <source>
        <dbReference type="SAM" id="MobiDB-lite"/>
    </source>
</evidence>
<dbReference type="InterPro" id="IPR037588">
    <property type="entry name" value="MLST8"/>
</dbReference>
<dbReference type="Gene3D" id="2.130.10.10">
    <property type="entry name" value="YVTN repeat-like/Quinoprotein amine dehydrogenase"/>
    <property type="match status" value="2"/>
</dbReference>
<organism evidence="7 8">
    <name type="scientific">Rhodotorula mucilaginosa</name>
    <name type="common">Yeast</name>
    <name type="synonym">Rhodotorula rubra</name>
    <dbReference type="NCBI Taxonomy" id="5537"/>
    <lineage>
        <taxon>Eukaryota</taxon>
        <taxon>Fungi</taxon>
        <taxon>Dikarya</taxon>
        <taxon>Basidiomycota</taxon>
        <taxon>Pucciniomycotina</taxon>
        <taxon>Microbotryomycetes</taxon>
        <taxon>Sporidiobolales</taxon>
        <taxon>Sporidiobolaceae</taxon>
        <taxon>Rhodotorula</taxon>
    </lineage>
</organism>
<dbReference type="GO" id="GO:0032956">
    <property type="term" value="P:regulation of actin cytoskeleton organization"/>
    <property type="evidence" value="ECO:0007669"/>
    <property type="project" value="TreeGrafter"/>
</dbReference>
<feature type="region of interest" description="Disordered" evidence="6">
    <location>
        <begin position="292"/>
        <end position="326"/>
    </location>
</feature>
<keyword evidence="8" id="KW-1185">Reference proteome</keyword>
<dbReference type="Pfam" id="PF00400">
    <property type="entry name" value="WD40"/>
    <property type="match status" value="5"/>
</dbReference>
<dbReference type="SUPFAM" id="SSF50998">
    <property type="entry name" value="Quinoprotein alcohol dehydrogenase-like"/>
    <property type="match status" value="1"/>
</dbReference>
<reference evidence="7 8" key="1">
    <citation type="submission" date="2020-11" db="EMBL/GenBank/DDBJ databases">
        <title>Kefir isolates.</title>
        <authorList>
            <person name="Marcisauskas S."/>
            <person name="Kim Y."/>
            <person name="Blasche S."/>
        </authorList>
    </citation>
    <scope>NUCLEOTIDE SEQUENCE [LARGE SCALE GENOMIC DNA]</scope>
    <source>
        <strain evidence="7 8">KR</strain>
    </source>
</reference>
<feature type="compositionally biased region" description="Gly residues" evidence="6">
    <location>
        <begin position="315"/>
        <end position="326"/>
    </location>
</feature>
<dbReference type="EMBL" id="PUHQ01000037">
    <property type="protein sequence ID" value="KAG0661156.1"/>
    <property type="molecule type" value="Genomic_DNA"/>
</dbReference>
<dbReference type="AlphaFoldDB" id="A0A9P6W3G7"/>
<dbReference type="OrthoDB" id="400at2759"/>